<feature type="domain" description="TM2" evidence="6">
    <location>
        <begin position="11"/>
        <end position="53"/>
    </location>
</feature>
<keyword evidence="2 5" id="KW-0812">Transmembrane</keyword>
<accession>N6X1S5</accession>
<feature type="transmembrane region" description="Helical" evidence="5">
    <location>
        <begin position="79"/>
        <end position="101"/>
    </location>
</feature>
<keyword evidence="8" id="KW-1185">Reference proteome</keyword>
<protein>
    <recommendedName>
        <fullName evidence="6">TM2 domain-containing protein</fullName>
    </recommendedName>
</protein>
<dbReference type="eggNOG" id="ENOG5030TEB">
    <property type="taxonomic scope" value="Bacteria"/>
</dbReference>
<feature type="transmembrane region" description="Helical" evidence="5">
    <location>
        <begin position="41"/>
        <end position="59"/>
    </location>
</feature>
<feature type="transmembrane region" description="Helical" evidence="5">
    <location>
        <begin position="15"/>
        <end position="34"/>
    </location>
</feature>
<sequence length="116" mass="12301">MSYPSVPSTPAKSKTVAALLAFFLGGFGAPDFYLGYKKVGIIKLVVWAVGMILYMPGYASYVQSLMAGDLSAGPGFMMILGSLLLMVVGVWALVTFIQVLIKKGRYATDANGQPLA</sequence>
<evidence type="ECO:0000256" key="2">
    <source>
        <dbReference type="ARBA" id="ARBA00022692"/>
    </source>
</evidence>
<evidence type="ECO:0000313" key="8">
    <source>
        <dbReference type="Proteomes" id="UP000013015"/>
    </source>
</evidence>
<evidence type="ECO:0000313" key="7">
    <source>
        <dbReference type="EMBL" id="ENO17691.1"/>
    </source>
</evidence>
<proteinExistence type="predicted"/>
<evidence type="ECO:0000256" key="3">
    <source>
        <dbReference type="ARBA" id="ARBA00022989"/>
    </source>
</evidence>
<dbReference type="Proteomes" id="UP000013015">
    <property type="component" value="Unassembled WGS sequence"/>
</dbReference>
<evidence type="ECO:0000256" key="4">
    <source>
        <dbReference type="ARBA" id="ARBA00023136"/>
    </source>
</evidence>
<dbReference type="EMBL" id="AQHZ01000024">
    <property type="protein sequence ID" value="ENO17691.1"/>
    <property type="molecule type" value="Genomic_DNA"/>
</dbReference>
<evidence type="ECO:0000256" key="1">
    <source>
        <dbReference type="ARBA" id="ARBA00004141"/>
    </source>
</evidence>
<dbReference type="HOGENOM" id="CLU_2244150_0_0_11"/>
<dbReference type="PATRIC" id="fig|888050.3.peg.1537"/>
<evidence type="ECO:0000259" key="6">
    <source>
        <dbReference type="Pfam" id="PF05154"/>
    </source>
</evidence>
<dbReference type="InterPro" id="IPR007829">
    <property type="entry name" value="TM2"/>
</dbReference>
<evidence type="ECO:0000256" key="5">
    <source>
        <dbReference type="SAM" id="Phobius"/>
    </source>
</evidence>
<dbReference type="AlphaFoldDB" id="N6X1S5"/>
<dbReference type="GO" id="GO:0016020">
    <property type="term" value="C:membrane"/>
    <property type="evidence" value="ECO:0007669"/>
    <property type="project" value="UniProtKB-SubCell"/>
</dbReference>
<organism evidence="7 8">
    <name type="scientific">Schaalia cardiffensis F0333</name>
    <dbReference type="NCBI Taxonomy" id="888050"/>
    <lineage>
        <taxon>Bacteria</taxon>
        <taxon>Bacillati</taxon>
        <taxon>Actinomycetota</taxon>
        <taxon>Actinomycetes</taxon>
        <taxon>Actinomycetales</taxon>
        <taxon>Actinomycetaceae</taxon>
        <taxon>Schaalia</taxon>
    </lineage>
</organism>
<keyword evidence="3 5" id="KW-1133">Transmembrane helix</keyword>
<reference evidence="7 8" key="1">
    <citation type="submission" date="2013-03" db="EMBL/GenBank/DDBJ databases">
        <title>Reference genome for the Human Microbiome Project.</title>
        <authorList>
            <person name="Aqrawi P."/>
            <person name="Ayvaz T."/>
            <person name="Bess C."/>
            <person name="Blankenburg K."/>
            <person name="Coyle M."/>
            <person name="Deng J."/>
            <person name="Forbes L."/>
            <person name="Fowler G."/>
            <person name="Francisco L."/>
            <person name="Fu Q."/>
            <person name="Gibbs R."/>
            <person name="Gross S."/>
            <person name="Gubbala S."/>
            <person name="Hale W."/>
            <person name="Hemphill L."/>
            <person name="Highlander S."/>
            <person name="Hirani K."/>
            <person name="Jackson L."/>
            <person name="Jakkamsetti A."/>
            <person name="Javaid M."/>
            <person name="Jayaseelan J.C."/>
            <person name="Jiang H."/>
            <person name="Joshi V."/>
            <person name="Korchina V."/>
            <person name="Kovar C."/>
            <person name="Lara F."/>
            <person name="Lee S."/>
            <person name="Liu Y."/>
            <person name="Mata R."/>
            <person name="Mathew T."/>
            <person name="Munidasa M."/>
            <person name="Muzny D."/>
            <person name="Nazareth L."/>
            <person name="Ngo R."/>
            <person name="Nguyen L."/>
            <person name="Nguyen N."/>
            <person name="Okwuonu G."/>
            <person name="Ongeri F."/>
            <person name="Palculict T."/>
            <person name="Patil S."/>
            <person name="Petrosino J."/>
            <person name="Pham C."/>
            <person name="Pham P."/>
            <person name="Pu L.-L."/>
            <person name="Qin X."/>
            <person name="Qu J."/>
            <person name="Reid J."/>
            <person name="Ross M."/>
            <person name="Ruth R."/>
            <person name="Saada N."/>
            <person name="San Lucas F."/>
            <person name="Santibanez J."/>
            <person name="Shang Y."/>
            <person name="Simmons D."/>
            <person name="Song X.-Z."/>
            <person name="Tang L.-Y."/>
            <person name="Thornton R."/>
            <person name="Warren J."/>
            <person name="Weissenberger G."/>
            <person name="Wilczek-Boney K."/>
            <person name="Worley K."/>
            <person name="Youmans B."/>
            <person name="Zhang J."/>
            <person name="Zhang L."/>
            <person name="Zhao Z."/>
            <person name="Zhou C."/>
            <person name="Zhu D."/>
            <person name="Zhu Y."/>
        </authorList>
    </citation>
    <scope>NUCLEOTIDE SEQUENCE [LARGE SCALE GENOMIC DNA]</scope>
    <source>
        <strain evidence="7 8">F0333</strain>
    </source>
</reference>
<keyword evidence="4 5" id="KW-0472">Membrane</keyword>
<dbReference type="RefSeq" id="WP_005964179.1">
    <property type="nucleotide sequence ID" value="NZ_CP040505.1"/>
</dbReference>
<dbReference type="Pfam" id="PF05154">
    <property type="entry name" value="TM2"/>
    <property type="match status" value="1"/>
</dbReference>
<name>N6X1S5_9ACTO</name>
<gene>
    <name evidence="7" type="ORF">HMPREF9004_1601</name>
</gene>
<comment type="caution">
    <text evidence="7">The sequence shown here is derived from an EMBL/GenBank/DDBJ whole genome shotgun (WGS) entry which is preliminary data.</text>
</comment>
<comment type="subcellular location">
    <subcellularLocation>
        <location evidence="1">Membrane</location>
        <topology evidence="1">Multi-pass membrane protein</topology>
    </subcellularLocation>
</comment>